<accession>A0A1I0SFR4</accession>
<dbReference type="GO" id="GO:0043565">
    <property type="term" value="F:sequence-specific DNA binding"/>
    <property type="evidence" value="ECO:0007669"/>
    <property type="project" value="InterPro"/>
</dbReference>
<dbReference type="PROSITE" id="PS01124">
    <property type="entry name" value="HTH_ARAC_FAMILY_2"/>
    <property type="match status" value="1"/>
</dbReference>
<proteinExistence type="predicted"/>
<dbReference type="EMBL" id="FOJG01000002">
    <property type="protein sequence ID" value="SEW56343.1"/>
    <property type="molecule type" value="Genomic_DNA"/>
</dbReference>
<dbReference type="Proteomes" id="UP000199310">
    <property type="component" value="Unassembled WGS sequence"/>
</dbReference>
<reference evidence="3" key="1">
    <citation type="submission" date="2016-10" db="EMBL/GenBank/DDBJ databases">
        <authorList>
            <person name="Varghese N."/>
            <person name="Submissions S."/>
        </authorList>
    </citation>
    <scope>NUCLEOTIDE SEQUENCE [LARGE SCALE GENOMIC DNA]</scope>
    <source>
        <strain evidence="3">DSM 3695</strain>
    </source>
</reference>
<evidence type="ECO:0000313" key="3">
    <source>
        <dbReference type="Proteomes" id="UP000199310"/>
    </source>
</evidence>
<organism evidence="2 3">
    <name type="scientific">Chitinophaga arvensicola</name>
    <dbReference type="NCBI Taxonomy" id="29529"/>
    <lineage>
        <taxon>Bacteria</taxon>
        <taxon>Pseudomonadati</taxon>
        <taxon>Bacteroidota</taxon>
        <taxon>Chitinophagia</taxon>
        <taxon>Chitinophagales</taxon>
        <taxon>Chitinophagaceae</taxon>
        <taxon>Chitinophaga</taxon>
    </lineage>
</organism>
<sequence length="292" mass="33544">MIFLKIIRASRPDYFKSFYIHIMVEIFNDIKKLYTFTAPHPALADYIEFFSETSLEAMRYHIGTAAFTVKLFPSYTPTIWINLGTPYQLVNGKSIQIIDEYTDILLLRNEIIERRNLPTDNIFTVKFTPGGFEAIFGFSQTKIGSAVIPLQQIIPATIIRKLKGLGGLEDRQQLLQELFLEKLEQQKRADPFYLQCIKDTMDAFSGSGMAAANHELAKQLFISDKSLYRYFTRIVGTSPKNYLAITRARIALTAYVANADLFSPYQYGYYDRSHFYKDVVKFTGRKLSAFTS</sequence>
<keyword evidence="3" id="KW-1185">Reference proteome</keyword>
<feature type="domain" description="HTH araC/xylS-type" evidence="1">
    <location>
        <begin position="215"/>
        <end position="292"/>
    </location>
</feature>
<dbReference type="STRING" id="29529.SAMN04488122_6633"/>
<gene>
    <name evidence="2" type="ORF">SAMN04488122_6633</name>
</gene>
<dbReference type="InterPro" id="IPR018060">
    <property type="entry name" value="HTH_AraC"/>
</dbReference>
<dbReference type="Gene3D" id="1.10.10.60">
    <property type="entry name" value="Homeodomain-like"/>
    <property type="match status" value="1"/>
</dbReference>
<dbReference type="GO" id="GO:0003700">
    <property type="term" value="F:DNA-binding transcription factor activity"/>
    <property type="evidence" value="ECO:0007669"/>
    <property type="project" value="InterPro"/>
</dbReference>
<evidence type="ECO:0000313" key="2">
    <source>
        <dbReference type="EMBL" id="SEW56343.1"/>
    </source>
</evidence>
<name>A0A1I0SFR4_9BACT</name>
<protein>
    <submittedName>
        <fullName evidence="2">Helix-turn-helix domain-containing protein</fullName>
    </submittedName>
</protein>
<dbReference type="AlphaFoldDB" id="A0A1I0SFR4"/>
<evidence type="ECO:0000259" key="1">
    <source>
        <dbReference type="PROSITE" id="PS01124"/>
    </source>
</evidence>